<sequence length="145" mass="16855">MTEGIFLTSLNFSSSYILKKNNKKEYGLSTAFVLTSGRYESLKAGTYYGFMPGFDNGNPNDDKYIGERDYFTHRNNFLMPMYIRWDVGYFLNITGEKVNHTLNIGIYNLLNRHNAYSLYWDSGSKKWKQLSILPIMPTLSYSVCF</sequence>
<dbReference type="EMBL" id="VSSQ01000538">
    <property type="protein sequence ID" value="MPL97041.1"/>
    <property type="molecule type" value="Genomic_DNA"/>
</dbReference>
<organism evidence="1">
    <name type="scientific">bioreactor metagenome</name>
    <dbReference type="NCBI Taxonomy" id="1076179"/>
    <lineage>
        <taxon>unclassified sequences</taxon>
        <taxon>metagenomes</taxon>
        <taxon>ecological metagenomes</taxon>
    </lineage>
</organism>
<reference evidence="1" key="1">
    <citation type="submission" date="2019-08" db="EMBL/GenBank/DDBJ databases">
        <authorList>
            <person name="Kucharzyk K."/>
            <person name="Murdoch R.W."/>
            <person name="Higgins S."/>
            <person name="Loffler F."/>
        </authorList>
    </citation>
    <scope>NUCLEOTIDE SEQUENCE</scope>
</reference>
<accession>A0A644W015</accession>
<evidence type="ECO:0008006" key="2">
    <source>
        <dbReference type="Google" id="ProtNLM"/>
    </source>
</evidence>
<evidence type="ECO:0000313" key="1">
    <source>
        <dbReference type="EMBL" id="MPL97041.1"/>
    </source>
</evidence>
<protein>
    <recommendedName>
        <fullName evidence="2">TonB-dependent receptor-like beta-barrel domain-containing protein</fullName>
    </recommendedName>
</protein>
<dbReference type="AlphaFoldDB" id="A0A644W015"/>
<name>A0A644W015_9ZZZZ</name>
<gene>
    <name evidence="1" type="ORF">SDC9_43229</name>
</gene>
<proteinExistence type="predicted"/>
<comment type="caution">
    <text evidence="1">The sequence shown here is derived from an EMBL/GenBank/DDBJ whole genome shotgun (WGS) entry which is preliminary data.</text>
</comment>